<evidence type="ECO:0000313" key="9">
    <source>
        <dbReference type="Proteomes" id="UP001292079"/>
    </source>
</evidence>
<dbReference type="Proteomes" id="UP001292079">
    <property type="component" value="Unassembled WGS sequence"/>
</dbReference>
<feature type="transmembrane region" description="Helical" evidence="7">
    <location>
        <begin position="339"/>
        <end position="359"/>
    </location>
</feature>
<comment type="subcellular location">
    <subcellularLocation>
        <location evidence="1">Membrane</location>
        <topology evidence="1">Multi-pass membrane protein</topology>
    </subcellularLocation>
</comment>
<dbReference type="Pfam" id="PF04193">
    <property type="entry name" value="PQ-loop"/>
    <property type="match status" value="2"/>
</dbReference>
<accession>A0AAE1ZI78</accession>
<name>A0AAE1ZI78_SCHME</name>
<sequence>MSFWYLISGGSGLGKGRFREVNFCNSGLILALYSELIVGEKYGQLDYRLGDVQFCFIIQLHAVKIYHSGVLGIQLERIKSYYQCDDQIKAVGSKNFAKNFLKTGGSKKFGQFGTSNEDIRLLYRWVSNYVYYLKSTISRSSGSCYTSFRNQVPQRMPGGYIPGLPSIYPMTLGVSPNMSCLEPADSNCTYGIHWIWVSMGLCVMDAKGGIALFCGILCLFIWIAVGIPQIIENFRTGIADKALSLGFLFFWTFGDILNLIGCFLTHQLIMQIVVTGYCVISDFVLVFQFIYYKIRHNAVLRQMATILKDGEISPSPSAPSPTLFEDSANYNSHQEYRRLPICFVGAASFTLAVISLTSVENPFNTYFTYQQIPSSFRYQSRRLLEWGPYESTDYPSIDSDPLDGTVIKVGYILGWISTCMYLFSRLPQLFRNWKRRSTEGLSMFMFSMTVTGNISYGVQILLTSTEKNFLIRATPWIVGSLGVVLLDTLMLCQFCLYQSQQHKNNNDNNSQEQNNLLGMNSDQTEIV</sequence>
<comment type="similarity">
    <text evidence="5">Belongs to the laat-1 family.</text>
</comment>
<feature type="transmembrane region" description="Helical" evidence="7">
    <location>
        <begin position="272"/>
        <end position="292"/>
    </location>
</feature>
<dbReference type="InterPro" id="IPR051415">
    <property type="entry name" value="LAAT-1"/>
</dbReference>
<evidence type="ECO:0000256" key="7">
    <source>
        <dbReference type="SAM" id="Phobius"/>
    </source>
</evidence>
<feature type="transmembrane region" description="Helical" evidence="7">
    <location>
        <begin position="444"/>
        <end position="464"/>
    </location>
</feature>
<dbReference type="InterPro" id="IPR006603">
    <property type="entry name" value="PQ-loop_rpt"/>
</dbReference>
<dbReference type="GO" id="GO:0098852">
    <property type="term" value="C:lytic vacuole membrane"/>
    <property type="evidence" value="ECO:0007669"/>
    <property type="project" value="UniProtKB-ARBA"/>
</dbReference>
<reference evidence="8" key="1">
    <citation type="submission" date="2022-04" db="EMBL/GenBank/DDBJ databases">
        <authorList>
            <person name="Xu L."/>
            <person name="Lv Z."/>
        </authorList>
    </citation>
    <scope>NUCLEOTIDE SEQUENCE</scope>
    <source>
        <strain evidence="8">LV_2022a</strain>
    </source>
</reference>
<keyword evidence="9" id="KW-1185">Reference proteome</keyword>
<evidence type="ECO:0000256" key="2">
    <source>
        <dbReference type="ARBA" id="ARBA00022692"/>
    </source>
</evidence>
<feature type="region of interest" description="Disordered" evidence="6">
    <location>
        <begin position="506"/>
        <end position="527"/>
    </location>
</feature>
<dbReference type="Gene3D" id="1.20.1280.290">
    <property type="match status" value="2"/>
</dbReference>
<protein>
    <recommendedName>
        <fullName evidence="10">PQ-loop repeat-containing protein 2</fullName>
    </recommendedName>
</protein>
<dbReference type="FunFam" id="1.20.1280.290:FF:000009">
    <property type="entry name" value="PQ loop repeat family protein"/>
    <property type="match status" value="1"/>
</dbReference>
<dbReference type="SMART" id="SM00679">
    <property type="entry name" value="CTNS"/>
    <property type="match status" value="2"/>
</dbReference>
<feature type="transmembrane region" description="Helical" evidence="7">
    <location>
        <begin position="405"/>
        <end position="423"/>
    </location>
</feature>
<feature type="transmembrane region" description="Helical" evidence="7">
    <location>
        <begin position="243"/>
        <end position="266"/>
    </location>
</feature>
<evidence type="ECO:0008006" key="10">
    <source>
        <dbReference type="Google" id="ProtNLM"/>
    </source>
</evidence>
<dbReference type="AlphaFoldDB" id="A0AAE1ZI78"/>
<dbReference type="GO" id="GO:0015174">
    <property type="term" value="F:basic amino acid transmembrane transporter activity"/>
    <property type="evidence" value="ECO:0007669"/>
    <property type="project" value="UniProtKB-ARBA"/>
</dbReference>
<keyword evidence="4 7" id="KW-0472">Membrane</keyword>
<keyword evidence="3 7" id="KW-1133">Transmembrane helix</keyword>
<gene>
    <name evidence="8" type="ORF">MN116_003208</name>
</gene>
<evidence type="ECO:0000256" key="6">
    <source>
        <dbReference type="SAM" id="MobiDB-lite"/>
    </source>
</evidence>
<evidence type="ECO:0000256" key="3">
    <source>
        <dbReference type="ARBA" id="ARBA00022989"/>
    </source>
</evidence>
<proteinExistence type="inferred from homology"/>
<feature type="transmembrane region" description="Helical" evidence="7">
    <location>
        <begin position="210"/>
        <end position="231"/>
    </location>
</feature>
<keyword evidence="2 7" id="KW-0812">Transmembrane</keyword>
<evidence type="ECO:0000256" key="1">
    <source>
        <dbReference type="ARBA" id="ARBA00004141"/>
    </source>
</evidence>
<organism evidence="8 9">
    <name type="scientific">Schistosoma mekongi</name>
    <name type="common">Parasitic worm</name>
    <dbReference type="NCBI Taxonomy" id="38744"/>
    <lineage>
        <taxon>Eukaryota</taxon>
        <taxon>Metazoa</taxon>
        <taxon>Spiralia</taxon>
        <taxon>Lophotrochozoa</taxon>
        <taxon>Platyhelminthes</taxon>
        <taxon>Trematoda</taxon>
        <taxon>Digenea</taxon>
        <taxon>Strigeidida</taxon>
        <taxon>Schistosomatoidea</taxon>
        <taxon>Schistosomatidae</taxon>
        <taxon>Schistosoma</taxon>
    </lineage>
</organism>
<evidence type="ECO:0000256" key="5">
    <source>
        <dbReference type="ARBA" id="ARBA00038039"/>
    </source>
</evidence>
<dbReference type="EMBL" id="JALJAT010000002">
    <property type="protein sequence ID" value="KAK4473879.1"/>
    <property type="molecule type" value="Genomic_DNA"/>
</dbReference>
<comment type="caution">
    <text evidence="8">The sequence shown here is derived from an EMBL/GenBank/DDBJ whole genome shotgun (WGS) entry which is preliminary data.</text>
</comment>
<evidence type="ECO:0000256" key="4">
    <source>
        <dbReference type="ARBA" id="ARBA00023136"/>
    </source>
</evidence>
<reference evidence="8" key="2">
    <citation type="journal article" date="2023" name="Infect Dis Poverty">
        <title>Chromosome-scale genome of the human blood fluke Schistosoma mekongi and its implications for public health.</title>
        <authorList>
            <person name="Zhou M."/>
            <person name="Xu L."/>
            <person name="Xu D."/>
            <person name="Chen W."/>
            <person name="Khan J."/>
            <person name="Hu Y."/>
            <person name="Huang H."/>
            <person name="Wei H."/>
            <person name="Zhang Y."/>
            <person name="Chusongsang P."/>
            <person name="Tanasarnprasert K."/>
            <person name="Hu X."/>
            <person name="Limpanont Y."/>
            <person name="Lv Z."/>
        </authorList>
    </citation>
    <scope>NUCLEOTIDE SEQUENCE</scope>
    <source>
        <strain evidence="8">LV_2022a</strain>
    </source>
</reference>
<evidence type="ECO:0000313" key="8">
    <source>
        <dbReference type="EMBL" id="KAK4473879.1"/>
    </source>
</evidence>
<feature type="transmembrane region" description="Helical" evidence="7">
    <location>
        <begin position="476"/>
        <end position="497"/>
    </location>
</feature>
<feature type="compositionally biased region" description="Low complexity" evidence="6">
    <location>
        <begin position="506"/>
        <end position="515"/>
    </location>
</feature>
<dbReference type="PANTHER" id="PTHR16201:SF34">
    <property type="entry name" value="LYSOSOMAL AMINO ACID TRANSPORTER 1"/>
    <property type="match status" value="1"/>
</dbReference>
<feature type="compositionally biased region" description="Polar residues" evidence="6">
    <location>
        <begin position="516"/>
        <end position="527"/>
    </location>
</feature>
<dbReference type="PANTHER" id="PTHR16201">
    <property type="entry name" value="SEVEN TRANSMEMBRANE PROTEIN 1-RELATED"/>
    <property type="match status" value="1"/>
</dbReference>